<dbReference type="InterPro" id="IPR029056">
    <property type="entry name" value="Ribokinase-like"/>
</dbReference>
<evidence type="ECO:0000313" key="2">
    <source>
        <dbReference type="EMBL" id="KAF0846871.1"/>
    </source>
</evidence>
<accession>A0ABQ6YN55</accession>
<evidence type="ECO:0000313" key="3">
    <source>
        <dbReference type="Proteomes" id="UP000798951"/>
    </source>
</evidence>
<protein>
    <submittedName>
        <fullName evidence="2">RfaE bifunctional protein kinase chain/domain</fullName>
    </submittedName>
</protein>
<sequence length="207" mass="22110">MPFDQIDPSFRGPGPESVDHVAARRPRVVVLGDAVLDVWKWGRCHRLCREGPVPVVDVADTAKVPGAAANTVVNLAALGARVRLVAAVGDDEAGATLRDSLRHAGVDTDTLLADPARHTELKVRVLADEQILLRYDEDRATAPTDTTALLAALDTALADADALLICDYGATLDDTVRAALCARRDSLPCWCSTHTHRPAGSHCAPIW</sequence>
<dbReference type="Gene3D" id="3.40.1190.20">
    <property type="match status" value="1"/>
</dbReference>
<dbReference type="EMBL" id="VMSD01000004">
    <property type="protein sequence ID" value="KAF0846871.1"/>
    <property type="molecule type" value="Genomic_DNA"/>
</dbReference>
<dbReference type="Proteomes" id="UP000798951">
    <property type="component" value="Unassembled WGS sequence"/>
</dbReference>
<dbReference type="GO" id="GO:0016301">
    <property type="term" value="F:kinase activity"/>
    <property type="evidence" value="ECO:0007669"/>
    <property type="project" value="UniProtKB-KW"/>
</dbReference>
<keyword evidence="3" id="KW-1185">Reference proteome</keyword>
<dbReference type="PANTHER" id="PTHR46969">
    <property type="entry name" value="BIFUNCTIONAL PROTEIN HLDE"/>
    <property type="match status" value="1"/>
</dbReference>
<organism evidence="2 3">
    <name type="scientific">Nocardia caishijiensis</name>
    <dbReference type="NCBI Taxonomy" id="184756"/>
    <lineage>
        <taxon>Bacteria</taxon>
        <taxon>Bacillati</taxon>
        <taxon>Actinomycetota</taxon>
        <taxon>Actinomycetes</taxon>
        <taxon>Mycobacteriales</taxon>
        <taxon>Nocardiaceae</taxon>
        <taxon>Nocardia</taxon>
    </lineage>
</organism>
<evidence type="ECO:0000259" key="1">
    <source>
        <dbReference type="Pfam" id="PF00294"/>
    </source>
</evidence>
<name>A0ABQ6YN55_9NOCA</name>
<dbReference type="SUPFAM" id="SSF53613">
    <property type="entry name" value="Ribokinase-like"/>
    <property type="match status" value="1"/>
</dbReference>
<feature type="domain" description="Carbohydrate kinase PfkB" evidence="1">
    <location>
        <begin position="28"/>
        <end position="178"/>
    </location>
</feature>
<dbReference type="InterPro" id="IPR011611">
    <property type="entry name" value="PfkB_dom"/>
</dbReference>
<dbReference type="PANTHER" id="PTHR46969:SF1">
    <property type="entry name" value="BIFUNCTIONAL PROTEIN HLDE"/>
    <property type="match status" value="1"/>
</dbReference>
<keyword evidence="2" id="KW-0808">Transferase</keyword>
<dbReference type="Pfam" id="PF00294">
    <property type="entry name" value="PfkB"/>
    <property type="match status" value="1"/>
</dbReference>
<keyword evidence="2" id="KW-0418">Kinase</keyword>
<gene>
    <name evidence="2" type="ORF">FNL39_104293</name>
</gene>
<dbReference type="RefSeq" id="WP_255285055.1">
    <property type="nucleotide sequence ID" value="NZ_VMSD01000004.1"/>
</dbReference>
<reference evidence="2 3" key="1">
    <citation type="submission" date="2019-07" db="EMBL/GenBank/DDBJ databases">
        <title>Genomic Encyclopedia of Type Strains, Phase IV (KMG-IV): sequencing the most valuable type-strain genomes for metagenomic binning, comparative biology and taxonomic classification.</title>
        <authorList>
            <person name="Goeker M."/>
        </authorList>
    </citation>
    <scope>NUCLEOTIDE SEQUENCE [LARGE SCALE GENOMIC DNA]</scope>
    <source>
        <strain evidence="2 3">DSM 44831</strain>
    </source>
</reference>
<proteinExistence type="predicted"/>
<comment type="caution">
    <text evidence="2">The sequence shown here is derived from an EMBL/GenBank/DDBJ whole genome shotgun (WGS) entry which is preliminary data.</text>
</comment>